<evidence type="ECO:0000313" key="3">
    <source>
        <dbReference type="Proteomes" id="UP000820818"/>
    </source>
</evidence>
<evidence type="ECO:0000256" key="1">
    <source>
        <dbReference type="SAM" id="Coils"/>
    </source>
</evidence>
<feature type="coiled-coil region" evidence="1">
    <location>
        <begin position="74"/>
        <end position="108"/>
    </location>
</feature>
<proteinExistence type="predicted"/>
<dbReference type="InterPro" id="IPR043502">
    <property type="entry name" value="DNA/RNA_pol_sf"/>
</dbReference>
<protein>
    <recommendedName>
        <fullName evidence="4">Peptidase A2 domain-containing protein</fullName>
    </recommendedName>
</protein>
<organism evidence="2 3">
    <name type="scientific">Daphnia sinensis</name>
    <dbReference type="NCBI Taxonomy" id="1820382"/>
    <lineage>
        <taxon>Eukaryota</taxon>
        <taxon>Metazoa</taxon>
        <taxon>Ecdysozoa</taxon>
        <taxon>Arthropoda</taxon>
        <taxon>Crustacea</taxon>
        <taxon>Branchiopoda</taxon>
        <taxon>Diplostraca</taxon>
        <taxon>Cladocera</taxon>
        <taxon>Anomopoda</taxon>
        <taxon>Daphniidae</taxon>
        <taxon>Daphnia</taxon>
        <taxon>Daphnia similis group</taxon>
    </lineage>
</organism>
<keyword evidence="3" id="KW-1185">Reference proteome</keyword>
<evidence type="ECO:0000313" key="2">
    <source>
        <dbReference type="EMBL" id="KAI9555945.1"/>
    </source>
</evidence>
<dbReference type="Pfam" id="PF03564">
    <property type="entry name" value="DUF1759"/>
    <property type="match status" value="1"/>
</dbReference>
<dbReference type="EMBL" id="WJBH02000007">
    <property type="protein sequence ID" value="KAI9555945.1"/>
    <property type="molecule type" value="Genomic_DNA"/>
</dbReference>
<evidence type="ECO:0008006" key="4">
    <source>
        <dbReference type="Google" id="ProtNLM"/>
    </source>
</evidence>
<dbReference type="AlphaFoldDB" id="A0AAD5PUT2"/>
<sequence>MINKLIAENGSRRACRGLVDKLDSMYADTERLNLLAVMPNHTEEFGRQAAIQIALFTQIVTAKEDVDEFINSPLADAKQKAEEAQRNAEKLQKESVDAKRKAEEANKEVVNLTGAIEICKYNKEAAINDWRRKSLIEPRSRETEEEGEPDYPTWLYSHKAPSLKSELPVFSGKALDWFWWIDLYRSMVHDQRISAGEKLAIFKSRLSGEQLDIVQGLGGGEPAYKSALSRVKQAAGRRDVIRVAHLSELDRMDLGRDPTAFRRFAEKARTHFFDLTRIGETSSSDIIESLCRKLHPADRLEWNSRSGTGLERRSLNEFGEWLCERASAYQNAYNIAAEQAFGNGFGSSRHRPTTARAHHTSFEPDRSDKPYKSRCYCCNEEHRVLSCPTFKAMPTKEKIHFCIRRRLCLKCFGCGVKDCLYEHHSLLHDAGNIPTVKGDSHHTSLSARADQMKVALGVIWTEAYAMDGTVIPVSVMIDEGSDTTLFREDFLRRLKIIGKKQKLDLVGQRWPHLADVPVMKSGGKIDVLLGLDHSYLIAVLESRGWIVRGLLGGYIGPMTVRSYHLTATSREEGPAVQDSLDAEFRAFCEAENFGTEFRGEGLSESEQKAEKIVNEGLPKLEVDYEAPLTWIEGEPAFENNRKLAQHRLQDLRQRFKKDPKLEEDYRKAINKYIDEGYASLVEDENLYSNDQFYIPHHGVYKKVYGKKERKLRVVFDGASRWKRKSLNDGMRPGPKLQNDSAKVLIRFQQREIAFSANITAMYNRIRLKPSDARFHRFLWQEPGSEKF</sequence>
<name>A0AAD5PUT2_9CRUS</name>
<reference evidence="2 3" key="1">
    <citation type="submission" date="2022-05" db="EMBL/GenBank/DDBJ databases">
        <title>A multi-omics perspective on studying reproductive biology in Daphnia sinensis.</title>
        <authorList>
            <person name="Jia J."/>
        </authorList>
    </citation>
    <scope>NUCLEOTIDE SEQUENCE [LARGE SCALE GENOMIC DNA]</scope>
    <source>
        <strain evidence="2 3">WSL</strain>
    </source>
</reference>
<comment type="caution">
    <text evidence="2">The sequence shown here is derived from an EMBL/GenBank/DDBJ whole genome shotgun (WGS) entry which is preliminary data.</text>
</comment>
<dbReference type="GO" id="GO:0071897">
    <property type="term" value="P:DNA biosynthetic process"/>
    <property type="evidence" value="ECO:0007669"/>
    <property type="project" value="UniProtKB-ARBA"/>
</dbReference>
<dbReference type="Proteomes" id="UP000820818">
    <property type="component" value="Linkage Group LG7"/>
</dbReference>
<dbReference type="InterPro" id="IPR005312">
    <property type="entry name" value="DUF1759"/>
</dbReference>
<keyword evidence="1" id="KW-0175">Coiled coil</keyword>
<dbReference type="SUPFAM" id="SSF56672">
    <property type="entry name" value="DNA/RNA polymerases"/>
    <property type="match status" value="1"/>
</dbReference>
<dbReference type="PANTHER" id="PTHR47331">
    <property type="entry name" value="PHD-TYPE DOMAIN-CONTAINING PROTEIN"/>
    <property type="match status" value="1"/>
</dbReference>
<accession>A0AAD5PUT2</accession>
<gene>
    <name evidence="2" type="ORF">GHT06_018487</name>
</gene>